<dbReference type="InterPro" id="IPR002022">
    <property type="entry name" value="Pec_lyase"/>
</dbReference>
<evidence type="ECO:0000256" key="2">
    <source>
        <dbReference type="ARBA" id="ARBA00005220"/>
    </source>
</evidence>
<comment type="similarity">
    <text evidence="3 9">Belongs to the polysaccharide lyase 1 family.</text>
</comment>
<evidence type="ECO:0000259" key="10">
    <source>
        <dbReference type="SMART" id="SM00656"/>
    </source>
</evidence>
<reference evidence="11 12" key="1">
    <citation type="submission" date="2015-01" db="EMBL/GenBank/DDBJ databases">
        <title>Genome of allotetraploid Gossypium barbadense reveals genomic plasticity and fiber elongation in cotton evolution.</title>
        <authorList>
            <person name="Chen X."/>
            <person name="Liu X."/>
            <person name="Zhao B."/>
            <person name="Zheng H."/>
            <person name="Hu Y."/>
            <person name="Lu G."/>
            <person name="Yang C."/>
            <person name="Chen J."/>
            <person name="Shan C."/>
            <person name="Zhang L."/>
            <person name="Zhou Y."/>
            <person name="Wang L."/>
            <person name="Guo W."/>
            <person name="Bai Y."/>
            <person name="Ruan J."/>
            <person name="Shangguan X."/>
            <person name="Mao Y."/>
            <person name="Jiang J."/>
            <person name="Zhu Y."/>
            <person name="Lei J."/>
            <person name="Kang H."/>
            <person name="Chen S."/>
            <person name="He X."/>
            <person name="Wang R."/>
            <person name="Wang Y."/>
            <person name="Chen J."/>
            <person name="Wang L."/>
            <person name="Yu S."/>
            <person name="Wang B."/>
            <person name="Wei J."/>
            <person name="Song S."/>
            <person name="Lu X."/>
            <person name="Gao Z."/>
            <person name="Gu W."/>
            <person name="Deng X."/>
            <person name="Ma D."/>
            <person name="Wang S."/>
            <person name="Liang W."/>
            <person name="Fang L."/>
            <person name="Cai C."/>
            <person name="Zhu X."/>
            <person name="Zhou B."/>
            <person name="Zhang Y."/>
            <person name="Chen Z."/>
            <person name="Xu S."/>
            <person name="Zhu R."/>
            <person name="Wang S."/>
            <person name="Zhang T."/>
            <person name="Zhao G."/>
        </authorList>
    </citation>
    <scope>NUCLEOTIDE SEQUENCE [LARGE SCALE GENOMIC DNA]</scope>
    <source>
        <strain evidence="12">cv. Xinhai21</strain>
        <tissue evidence="11">Leaf</tissue>
    </source>
</reference>
<feature type="signal peptide" evidence="9">
    <location>
        <begin position="1"/>
        <end position="25"/>
    </location>
</feature>
<accession>A0A2P5Y187</accession>
<feature type="domain" description="Pectate lyase" evidence="10">
    <location>
        <begin position="393"/>
        <end position="590"/>
    </location>
</feature>
<dbReference type="PANTHER" id="PTHR31683">
    <property type="entry name" value="PECTATE LYASE 18-RELATED"/>
    <property type="match status" value="1"/>
</dbReference>
<dbReference type="GO" id="GO:0046872">
    <property type="term" value="F:metal ion binding"/>
    <property type="evidence" value="ECO:0007669"/>
    <property type="project" value="UniProtKB-KW"/>
</dbReference>
<dbReference type="PRINTS" id="PR00807">
    <property type="entry name" value="AMBALLERGEN"/>
</dbReference>
<evidence type="ECO:0000256" key="8">
    <source>
        <dbReference type="ARBA" id="ARBA00023239"/>
    </source>
</evidence>
<evidence type="ECO:0000256" key="1">
    <source>
        <dbReference type="ARBA" id="ARBA00000695"/>
    </source>
</evidence>
<dbReference type="Gene3D" id="2.160.20.10">
    <property type="entry name" value="Single-stranded right-handed beta-helix, Pectin lyase-like"/>
    <property type="match status" value="2"/>
</dbReference>
<evidence type="ECO:0000256" key="7">
    <source>
        <dbReference type="ARBA" id="ARBA00022837"/>
    </source>
</evidence>
<dbReference type="InterPro" id="IPR012334">
    <property type="entry name" value="Pectin_lyas_fold"/>
</dbReference>
<keyword evidence="5 9" id="KW-0479">Metal-binding</keyword>
<feature type="domain" description="Pectate lyase" evidence="10">
    <location>
        <begin position="73"/>
        <end position="269"/>
    </location>
</feature>
<dbReference type="AlphaFoldDB" id="A0A2P5Y187"/>
<evidence type="ECO:0000256" key="3">
    <source>
        <dbReference type="ARBA" id="ARBA00010980"/>
    </source>
</evidence>
<dbReference type="EMBL" id="KZ663869">
    <property type="protein sequence ID" value="PPS09354.1"/>
    <property type="molecule type" value="Genomic_DNA"/>
</dbReference>
<dbReference type="Pfam" id="PF00544">
    <property type="entry name" value="Pectate_lyase_4"/>
    <property type="match status" value="2"/>
</dbReference>
<dbReference type="Proteomes" id="UP000239757">
    <property type="component" value="Unassembled WGS sequence"/>
</dbReference>
<evidence type="ECO:0000256" key="5">
    <source>
        <dbReference type="ARBA" id="ARBA00022723"/>
    </source>
</evidence>
<dbReference type="PANTHER" id="PTHR31683:SF74">
    <property type="entry name" value="PECTATE LYASE"/>
    <property type="match status" value="1"/>
</dbReference>
<keyword evidence="6 9" id="KW-0732">Signal</keyword>
<dbReference type="InterPro" id="IPR045032">
    <property type="entry name" value="PEL"/>
</dbReference>
<dbReference type="InterPro" id="IPR018082">
    <property type="entry name" value="AmbAllergen"/>
</dbReference>
<feature type="chain" id="PRO_5015021095" description="Pectate lyase" evidence="9">
    <location>
        <begin position="26"/>
        <end position="665"/>
    </location>
</feature>
<dbReference type="GO" id="GO:0030570">
    <property type="term" value="F:pectate lyase activity"/>
    <property type="evidence" value="ECO:0007669"/>
    <property type="project" value="UniProtKB-EC"/>
</dbReference>
<protein>
    <recommendedName>
        <fullName evidence="4 9">Pectate lyase</fullName>
        <ecNumber evidence="4 9">4.2.2.2</ecNumber>
    </recommendedName>
</protein>
<dbReference type="InterPro" id="IPR011050">
    <property type="entry name" value="Pectin_lyase_fold/virulence"/>
</dbReference>
<comment type="catalytic activity">
    <reaction evidence="1 9">
        <text>Eliminative cleavage of (1-&gt;4)-alpha-D-galacturonan to give oligosaccharides with 4-deoxy-alpha-D-galact-4-enuronosyl groups at their non-reducing ends.</text>
        <dbReference type="EC" id="4.2.2.2"/>
    </reaction>
</comment>
<keyword evidence="7 9" id="KW-0106">Calcium</keyword>
<evidence type="ECO:0000256" key="4">
    <source>
        <dbReference type="ARBA" id="ARBA00012272"/>
    </source>
</evidence>
<organism evidence="11 12">
    <name type="scientific">Gossypium barbadense</name>
    <name type="common">Sea Island cotton</name>
    <name type="synonym">Hibiscus barbadensis</name>
    <dbReference type="NCBI Taxonomy" id="3634"/>
    <lineage>
        <taxon>Eukaryota</taxon>
        <taxon>Viridiplantae</taxon>
        <taxon>Streptophyta</taxon>
        <taxon>Embryophyta</taxon>
        <taxon>Tracheophyta</taxon>
        <taxon>Spermatophyta</taxon>
        <taxon>Magnoliopsida</taxon>
        <taxon>eudicotyledons</taxon>
        <taxon>Gunneridae</taxon>
        <taxon>Pentapetalae</taxon>
        <taxon>rosids</taxon>
        <taxon>malvids</taxon>
        <taxon>Malvales</taxon>
        <taxon>Malvaceae</taxon>
        <taxon>Malvoideae</taxon>
        <taxon>Gossypium</taxon>
    </lineage>
</organism>
<evidence type="ECO:0000256" key="9">
    <source>
        <dbReference type="RuleBase" id="RU361123"/>
    </source>
</evidence>
<proteinExistence type="inferred from homology"/>
<comment type="pathway">
    <text evidence="2 9">Glycan metabolism; pectin degradation; 2-dehydro-3-deoxy-D-gluconate from pectin: step 2/5.</text>
</comment>
<comment type="cofactor">
    <cofactor evidence="9">
        <name>Ca(2+)</name>
        <dbReference type="ChEBI" id="CHEBI:29108"/>
    </cofactor>
    <text evidence="9">Binds 1 Ca(2+) ion. Required for its activity.</text>
</comment>
<sequence>MATTLSWYFTLAIFMVILMASPSSSLANMANMNVIDKCWRGNPLWRSERQQLAKCSVGFAGKMINKIGKDVVNMTITLQRPLLLSSFTAIDSRGVNVHITGAGCLLVYQVIDIIIHGLRIHHCKAQPPSTVMGPNAKVIPLGQMDGDAIRLVTARKVWIDHNTLYECQDGLLDVTRGSTDITVSNNWFRNQDKVMLLGHDDGHLRDKNMKVTVIFNHFGPNCNQRMPVRHGYAHVANNFYQGWEQYAIGGSMSPSIKSEANFFVAPNDAGNKEVTWRKWEKGSWKFYSVGDAFKNGASFSKQTGVGGAKPNYDQEQYFKVEIARGNPLWRSERQQLAKCSVGFAGKMINNIGKDVVKYKVTDPFDDPLSPKSGTLRYGTTMIKGKVWITFKNNMTITLQRPLLLSSFTAIDGRGIDVHITGAGCLFVYQAADIIIHGLRIHHCKAQPPSIVMGLNAKVIPLGRMDEDAIRLVTARKVWIDHNILYECQDGLLDVTRGSTNVTVSNNWFRNQDKVMLLGHDDGHLRDKNMMVTVIFNHFGPNCNQRMPRVRHGYAHVANNFYQGWEQYAIGGSMSPSIKSEANFFVAPNDVENKEVTWRKGEKGLWKFYSVGDVFKNGASFNKQTSVGGAKPNYSQEQNFKVVNAKFVKELTSESGVLQCSRSLIC</sequence>
<dbReference type="GO" id="GO:0045490">
    <property type="term" value="P:pectin catabolic process"/>
    <property type="evidence" value="ECO:0007669"/>
    <property type="project" value="UniProtKB-UniPathway"/>
</dbReference>
<keyword evidence="8 9" id="KW-0456">Lyase</keyword>
<dbReference type="OrthoDB" id="1637350at2759"/>
<dbReference type="SUPFAM" id="SSF51126">
    <property type="entry name" value="Pectin lyase-like"/>
    <property type="match status" value="2"/>
</dbReference>
<evidence type="ECO:0000313" key="11">
    <source>
        <dbReference type="EMBL" id="PPS09354.1"/>
    </source>
</evidence>
<name>A0A2P5Y187_GOSBA</name>
<gene>
    <name evidence="11" type="ORF">GOBAR_AA11272</name>
</gene>
<dbReference type="UniPathway" id="UPA00545">
    <property type="reaction ID" value="UER00824"/>
</dbReference>
<dbReference type="SMART" id="SM00656">
    <property type="entry name" value="Amb_all"/>
    <property type="match status" value="2"/>
</dbReference>
<dbReference type="EC" id="4.2.2.2" evidence="4 9"/>
<evidence type="ECO:0000313" key="12">
    <source>
        <dbReference type="Proteomes" id="UP000239757"/>
    </source>
</evidence>
<evidence type="ECO:0000256" key="6">
    <source>
        <dbReference type="ARBA" id="ARBA00022729"/>
    </source>
</evidence>